<dbReference type="EMBL" id="QGKY02000164">
    <property type="protein sequence ID" value="KAF2593763.1"/>
    <property type="molecule type" value="Genomic_DNA"/>
</dbReference>
<evidence type="ECO:0000256" key="1">
    <source>
        <dbReference type="SAM" id="MobiDB-lite"/>
    </source>
</evidence>
<proteinExistence type="predicted"/>
<sequence>MDPNQTIRTTPSRVDNVDPIGSDPRTGTLPTGPTATDGTTGTAQAQQILPIGTSNQDRPSSHDRSSPPDRTPIPDRTSIPDQTGARVWNLPGERQAADDLTRPQSARPISPTPLAPTREEVTELRGMVSSLINKTRSQKAAYRTIANRLDQAERELVDHRANA</sequence>
<dbReference type="AlphaFoldDB" id="A0A8S9KK70"/>
<evidence type="ECO:0000313" key="2">
    <source>
        <dbReference type="EMBL" id="KAF2593763.1"/>
    </source>
</evidence>
<name>A0A8S9KK70_BRACR</name>
<protein>
    <submittedName>
        <fullName evidence="2">Uncharacterized protein</fullName>
    </submittedName>
</protein>
<comment type="caution">
    <text evidence="2">The sequence shown here is derived from an EMBL/GenBank/DDBJ whole genome shotgun (WGS) entry which is preliminary data.</text>
</comment>
<feature type="region of interest" description="Disordered" evidence="1">
    <location>
        <begin position="1"/>
        <end position="116"/>
    </location>
</feature>
<accession>A0A8S9KK70</accession>
<gene>
    <name evidence="2" type="ORF">F2Q70_00043500</name>
</gene>
<feature type="compositionally biased region" description="Low complexity" evidence="1">
    <location>
        <begin position="24"/>
        <end position="47"/>
    </location>
</feature>
<reference evidence="2" key="1">
    <citation type="submission" date="2019-12" db="EMBL/GenBank/DDBJ databases">
        <title>Genome sequencing and annotation of Brassica cretica.</title>
        <authorList>
            <person name="Studholme D.J."/>
            <person name="Sarris P.F."/>
        </authorList>
    </citation>
    <scope>NUCLEOTIDE SEQUENCE</scope>
    <source>
        <strain evidence="2">PFS-102/07</strain>
        <tissue evidence="2">Leaf</tissue>
    </source>
</reference>
<organism evidence="2">
    <name type="scientific">Brassica cretica</name>
    <name type="common">Mustard</name>
    <dbReference type="NCBI Taxonomy" id="69181"/>
    <lineage>
        <taxon>Eukaryota</taxon>
        <taxon>Viridiplantae</taxon>
        <taxon>Streptophyta</taxon>
        <taxon>Embryophyta</taxon>
        <taxon>Tracheophyta</taxon>
        <taxon>Spermatophyta</taxon>
        <taxon>Magnoliopsida</taxon>
        <taxon>eudicotyledons</taxon>
        <taxon>Gunneridae</taxon>
        <taxon>Pentapetalae</taxon>
        <taxon>rosids</taxon>
        <taxon>malvids</taxon>
        <taxon>Brassicales</taxon>
        <taxon>Brassicaceae</taxon>
        <taxon>Brassiceae</taxon>
        <taxon>Brassica</taxon>
    </lineage>
</organism>
<feature type="compositionally biased region" description="Polar residues" evidence="1">
    <location>
        <begin position="1"/>
        <end position="13"/>
    </location>
</feature>